<evidence type="ECO:0000313" key="6">
    <source>
        <dbReference type="EMBL" id="KMO85026.1"/>
    </source>
</evidence>
<dbReference type="Gene3D" id="3.40.50.1820">
    <property type="entry name" value="alpha/beta hydrolase"/>
    <property type="match status" value="1"/>
</dbReference>
<comment type="caution">
    <text evidence="6">The sequence shown here is derived from an EMBL/GenBank/DDBJ whole genome shotgun (WGS) entry which is preliminary data.</text>
</comment>
<keyword evidence="5" id="KW-0732">Signal</keyword>
<keyword evidence="4" id="KW-1015">Disulfide bond</keyword>
<dbReference type="InterPro" id="IPR000675">
    <property type="entry name" value="Cutinase/axe"/>
</dbReference>
<dbReference type="EMBL" id="JYNX01000002">
    <property type="protein sequence ID" value="KMO85026.1"/>
    <property type="molecule type" value="Genomic_DNA"/>
</dbReference>
<evidence type="ECO:0000256" key="4">
    <source>
        <dbReference type="ARBA" id="ARBA00023157"/>
    </source>
</evidence>
<feature type="signal peptide" evidence="5">
    <location>
        <begin position="1"/>
        <end position="39"/>
    </location>
</feature>
<proteinExistence type="inferred from homology"/>
<keyword evidence="7" id="KW-1185">Reference proteome</keyword>
<protein>
    <submittedName>
        <fullName evidence="6">Cutinase</fullName>
    </submittedName>
</protein>
<dbReference type="PANTHER" id="PTHR33630:SF9">
    <property type="entry name" value="CUTINASE 4"/>
    <property type="match status" value="1"/>
</dbReference>
<keyword evidence="3" id="KW-0378">Hydrolase</keyword>
<dbReference type="AlphaFoldDB" id="A0A0J6ZJG9"/>
<dbReference type="PANTHER" id="PTHR33630">
    <property type="entry name" value="CUTINASE RV1984C-RELATED-RELATED"/>
    <property type="match status" value="1"/>
</dbReference>
<accession>A0A0J6ZJG9</accession>
<dbReference type="GO" id="GO:0052689">
    <property type="term" value="F:carboxylic ester hydrolase activity"/>
    <property type="evidence" value="ECO:0007669"/>
    <property type="project" value="UniProtKB-KW"/>
</dbReference>
<gene>
    <name evidence="6" type="ORF">MCHUDSM44219_00034</name>
</gene>
<evidence type="ECO:0000256" key="5">
    <source>
        <dbReference type="SAM" id="SignalP"/>
    </source>
</evidence>
<dbReference type="PATRIC" id="fig|1800.3.peg.34"/>
<evidence type="ECO:0000256" key="3">
    <source>
        <dbReference type="ARBA" id="ARBA00022801"/>
    </source>
</evidence>
<keyword evidence="2" id="KW-0719">Serine esterase</keyword>
<sequence precursor="true">MMCQHGNMELRRVLGSLGAAMTLPAALVFGVAAAPSAGADPCPDIEVIFARGTGAEPGLGFVGDAFVDKLRSRVGGRSVAAYAVNYPAGWNFDSSAPAGAADAAGRVQWMADNCPNTKLVLGGMSQGAGVIDLITVDARPLGRFTPTPLPPNLADHVAAVAVFGNPLRDVAGGGPLPALSNTFGPKTIDMCALDDIFCTKGLSLGAHFSYVENGMVDQAADFVAGRL</sequence>
<evidence type="ECO:0000256" key="1">
    <source>
        <dbReference type="ARBA" id="ARBA00007534"/>
    </source>
</evidence>
<organism evidence="6 7">
    <name type="scientific">Mycolicibacterium chubuense</name>
    <name type="common">Mycobacterium chubuense</name>
    <dbReference type="NCBI Taxonomy" id="1800"/>
    <lineage>
        <taxon>Bacteria</taxon>
        <taxon>Bacillati</taxon>
        <taxon>Actinomycetota</taxon>
        <taxon>Actinomycetes</taxon>
        <taxon>Mycobacteriales</taxon>
        <taxon>Mycobacteriaceae</taxon>
        <taxon>Mycolicibacterium</taxon>
    </lineage>
</organism>
<feature type="chain" id="PRO_5039077089" evidence="5">
    <location>
        <begin position="40"/>
        <end position="227"/>
    </location>
</feature>
<evidence type="ECO:0000256" key="2">
    <source>
        <dbReference type="ARBA" id="ARBA00022487"/>
    </source>
</evidence>
<dbReference type="SMART" id="SM01110">
    <property type="entry name" value="Cutinase"/>
    <property type="match status" value="1"/>
</dbReference>
<name>A0A0J6ZJG9_MYCCU</name>
<dbReference type="SUPFAM" id="SSF53474">
    <property type="entry name" value="alpha/beta-Hydrolases"/>
    <property type="match status" value="1"/>
</dbReference>
<reference evidence="6 7" key="1">
    <citation type="journal article" date="2015" name="Genome Biol. Evol.">
        <title>Characterization of Three Mycobacterium spp. with Potential Use in Bioremediation by Genome Sequencing and Comparative Genomics.</title>
        <authorList>
            <person name="Das S."/>
            <person name="Pettersson B.M."/>
            <person name="Behra P.R."/>
            <person name="Ramesh M."/>
            <person name="Dasgupta S."/>
            <person name="Bhattacharya A."/>
            <person name="Kirsebom L.A."/>
        </authorList>
    </citation>
    <scope>NUCLEOTIDE SEQUENCE [LARGE SCALE GENOMIC DNA]</scope>
    <source>
        <strain evidence="6 7">DSM 44219</strain>
    </source>
</reference>
<comment type="similarity">
    <text evidence="1">Belongs to the cutinase family.</text>
</comment>
<dbReference type="Pfam" id="PF01083">
    <property type="entry name" value="Cutinase"/>
    <property type="match status" value="1"/>
</dbReference>
<evidence type="ECO:0000313" key="7">
    <source>
        <dbReference type="Proteomes" id="UP000036176"/>
    </source>
</evidence>
<dbReference type="Proteomes" id="UP000036176">
    <property type="component" value="Unassembled WGS sequence"/>
</dbReference>
<dbReference type="InterPro" id="IPR029058">
    <property type="entry name" value="AB_hydrolase_fold"/>
</dbReference>